<dbReference type="GO" id="GO:0043565">
    <property type="term" value="F:sequence-specific DNA binding"/>
    <property type="evidence" value="ECO:0007669"/>
    <property type="project" value="TreeGrafter"/>
</dbReference>
<accession>A0AA88D205</accession>
<gene>
    <name evidence="7" type="ORF">TIFTF001_007423</name>
</gene>
<dbReference type="InterPro" id="IPR054502">
    <property type="entry name" value="bHLH-TF_ACT-like_plant"/>
</dbReference>
<dbReference type="Gene3D" id="4.10.280.10">
    <property type="entry name" value="Helix-loop-helix DNA-binding domain"/>
    <property type="match status" value="1"/>
</dbReference>
<evidence type="ECO:0000256" key="4">
    <source>
        <dbReference type="ARBA" id="ARBA00023242"/>
    </source>
</evidence>
<feature type="region of interest" description="Disordered" evidence="5">
    <location>
        <begin position="306"/>
        <end position="351"/>
    </location>
</feature>
<dbReference type="GO" id="GO:0046983">
    <property type="term" value="F:protein dimerization activity"/>
    <property type="evidence" value="ECO:0007669"/>
    <property type="project" value="InterPro"/>
</dbReference>
<dbReference type="SMART" id="SM00353">
    <property type="entry name" value="HLH"/>
    <property type="match status" value="1"/>
</dbReference>
<dbReference type="InterPro" id="IPR051358">
    <property type="entry name" value="TF_AMS/ICE1/BHLH6-like"/>
</dbReference>
<feature type="compositionally biased region" description="Basic residues" evidence="5">
    <location>
        <begin position="596"/>
        <end position="607"/>
    </location>
</feature>
<proteinExistence type="predicted"/>
<evidence type="ECO:0000313" key="7">
    <source>
        <dbReference type="EMBL" id="GMN38202.1"/>
    </source>
</evidence>
<dbReference type="Pfam" id="PF14215">
    <property type="entry name" value="bHLH-MYC_N"/>
    <property type="match status" value="1"/>
</dbReference>
<dbReference type="Pfam" id="PF22754">
    <property type="entry name" value="bHLH-TF_ACT-like_plant"/>
    <property type="match status" value="1"/>
</dbReference>
<dbReference type="InterPro" id="IPR011598">
    <property type="entry name" value="bHLH_dom"/>
</dbReference>
<evidence type="ECO:0000256" key="2">
    <source>
        <dbReference type="ARBA" id="ARBA00023015"/>
    </source>
</evidence>
<dbReference type="PANTHER" id="PTHR31945">
    <property type="entry name" value="TRANSCRIPTION FACTOR SCREAM2-RELATED"/>
    <property type="match status" value="1"/>
</dbReference>
<evidence type="ECO:0000256" key="5">
    <source>
        <dbReference type="SAM" id="MobiDB-lite"/>
    </source>
</evidence>
<comment type="subcellular location">
    <subcellularLocation>
        <location evidence="1">Nucleus</location>
    </subcellularLocation>
</comment>
<dbReference type="PANTHER" id="PTHR31945:SF11">
    <property type="entry name" value="TRANSCRIPTION FACTOR ABORTED MICROSPORES"/>
    <property type="match status" value="1"/>
</dbReference>
<dbReference type="AlphaFoldDB" id="A0AA88D205"/>
<evidence type="ECO:0000256" key="1">
    <source>
        <dbReference type="ARBA" id="ARBA00004123"/>
    </source>
</evidence>
<sequence>MAGVAKVVSPCLQLSNMNIIMQSLMDRLRPLVGSKGWDYCVLWKLSEDQRFIEWMNCCCAGSENTQNGGDEELLFPVSSVLPCRDTMFQHPKASSCDLLAQLPTSMPLDSGIYAQTLISNQASWLNSSSATCSHVLEESVGTRVLIPLPGGLIELFINKQIPEDQNVIDFIMTQCNVSLEQEALINMSNMETNFGVNINSMIEIEKMDPNHHLQPPISSTTAFENMNLSYDMSGDRVHLCSSPMNLQQFSYVSENRPPRNDAFFECPQDPLLSDKQMDSSVDAMQASMMSDTANMNMHFMETIEKKDASKPEGGQSNSLSDCSDQLDDEDDGKHRRKAGKGTQCKNLLAERKRRKKLNERLYTLRSLVPNISKLDRASILGDAIEYVRDLQRQAKELQDELEEHSDNDGLQNNGTNGKRKNAPSDIPGRDDVNFGPKSDHDKAPNGFHLETYGHGNVSKHNQDLETTNDKAPQMEPQVEVALIDGNEFFVKVFCEHKPGRFVRLMEALNSLALEVTNANVTTFRNLVSNVLKVEIETSQNLLLKIYFGWQKKDNKTVIQADHLRDYLLELTRNPSRGLAEMSKASENSGTIDYHPHPHPHHHHQPTY</sequence>
<feature type="region of interest" description="Disordered" evidence="5">
    <location>
        <begin position="579"/>
        <end position="607"/>
    </location>
</feature>
<feature type="region of interest" description="Disordered" evidence="5">
    <location>
        <begin position="398"/>
        <end position="473"/>
    </location>
</feature>
<dbReference type="Proteomes" id="UP001187192">
    <property type="component" value="Unassembled WGS sequence"/>
</dbReference>
<keyword evidence="3" id="KW-0804">Transcription</keyword>
<protein>
    <recommendedName>
        <fullName evidence="6">BHLH domain-containing protein</fullName>
    </recommendedName>
</protein>
<keyword evidence="2" id="KW-0805">Transcription regulation</keyword>
<reference evidence="7" key="1">
    <citation type="submission" date="2023-07" db="EMBL/GenBank/DDBJ databases">
        <title>draft genome sequence of fig (Ficus carica).</title>
        <authorList>
            <person name="Takahashi T."/>
            <person name="Nishimura K."/>
        </authorList>
    </citation>
    <scope>NUCLEOTIDE SEQUENCE</scope>
</reference>
<dbReference type="InterPro" id="IPR025610">
    <property type="entry name" value="MYC/MYB_N"/>
</dbReference>
<dbReference type="Pfam" id="PF00010">
    <property type="entry name" value="HLH"/>
    <property type="match status" value="1"/>
</dbReference>
<comment type="caution">
    <text evidence="7">The sequence shown here is derived from an EMBL/GenBank/DDBJ whole genome shotgun (WGS) entry which is preliminary data.</text>
</comment>
<dbReference type="GO" id="GO:0005634">
    <property type="term" value="C:nucleus"/>
    <property type="evidence" value="ECO:0007669"/>
    <property type="project" value="UniProtKB-SubCell"/>
</dbReference>
<keyword evidence="4" id="KW-0539">Nucleus</keyword>
<dbReference type="InterPro" id="IPR036638">
    <property type="entry name" value="HLH_DNA-bd_sf"/>
</dbReference>
<evidence type="ECO:0000256" key="3">
    <source>
        <dbReference type="ARBA" id="ARBA00023163"/>
    </source>
</evidence>
<organism evidence="7 8">
    <name type="scientific">Ficus carica</name>
    <name type="common">Common fig</name>
    <dbReference type="NCBI Taxonomy" id="3494"/>
    <lineage>
        <taxon>Eukaryota</taxon>
        <taxon>Viridiplantae</taxon>
        <taxon>Streptophyta</taxon>
        <taxon>Embryophyta</taxon>
        <taxon>Tracheophyta</taxon>
        <taxon>Spermatophyta</taxon>
        <taxon>Magnoliopsida</taxon>
        <taxon>eudicotyledons</taxon>
        <taxon>Gunneridae</taxon>
        <taxon>Pentapetalae</taxon>
        <taxon>rosids</taxon>
        <taxon>fabids</taxon>
        <taxon>Rosales</taxon>
        <taxon>Moraceae</taxon>
        <taxon>Ficeae</taxon>
        <taxon>Ficus</taxon>
    </lineage>
</organism>
<dbReference type="GO" id="GO:0003700">
    <property type="term" value="F:DNA-binding transcription factor activity"/>
    <property type="evidence" value="ECO:0007669"/>
    <property type="project" value="TreeGrafter"/>
</dbReference>
<name>A0AA88D205_FICCA</name>
<dbReference type="EMBL" id="BTGU01000007">
    <property type="protein sequence ID" value="GMN38202.1"/>
    <property type="molecule type" value="Genomic_DNA"/>
</dbReference>
<dbReference type="CDD" id="cd11443">
    <property type="entry name" value="bHLH_AtAMS_like"/>
    <property type="match status" value="1"/>
</dbReference>
<evidence type="ECO:0000259" key="6">
    <source>
        <dbReference type="PROSITE" id="PS50888"/>
    </source>
</evidence>
<dbReference type="SUPFAM" id="SSF47459">
    <property type="entry name" value="HLH, helix-loop-helix DNA-binding domain"/>
    <property type="match status" value="1"/>
</dbReference>
<keyword evidence="8" id="KW-1185">Reference proteome</keyword>
<evidence type="ECO:0000313" key="8">
    <source>
        <dbReference type="Proteomes" id="UP001187192"/>
    </source>
</evidence>
<feature type="compositionally biased region" description="Basic and acidic residues" evidence="5">
    <location>
        <begin position="427"/>
        <end position="443"/>
    </location>
</feature>
<feature type="domain" description="BHLH" evidence="6">
    <location>
        <begin position="341"/>
        <end position="390"/>
    </location>
</feature>
<dbReference type="PROSITE" id="PS50888">
    <property type="entry name" value="BHLH"/>
    <property type="match status" value="1"/>
</dbReference>